<proteinExistence type="predicted"/>
<dbReference type="InterPro" id="IPR036875">
    <property type="entry name" value="Znf_CCHC_sf"/>
</dbReference>
<evidence type="ECO:0000256" key="1">
    <source>
        <dbReference type="SAM" id="MobiDB-lite"/>
    </source>
</evidence>
<dbReference type="Pfam" id="PF14111">
    <property type="entry name" value="DUF4283"/>
    <property type="match status" value="1"/>
</dbReference>
<feature type="compositionally biased region" description="Basic residues" evidence="1">
    <location>
        <begin position="176"/>
        <end position="189"/>
    </location>
</feature>
<evidence type="ECO:0000259" key="2">
    <source>
        <dbReference type="Pfam" id="PF03372"/>
    </source>
</evidence>
<dbReference type="Gene3D" id="4.10.60.10">
    <property type="entry name" value="Zinc finger, CCHC-type"/>
    <property type="match status" value="1"/>
</dbReference>
<dbReference type="InterPro" id="IPR005135">
    <property type="entry name" value="Endo/exonuclease/phosphatase"/>
</dbReference>
<dbReference type="SUPFAM" id="SSF56219">
    <property type="entry name" value="DNase I-like"/>
    <property type="match status" value="1"/>
</dbReference>
<gene>
    <name evidence="4" type="ORF">AT9943_LOCUS22344</name>
</gene>
<feature type="compositionally biased region" description="Low complexity" evidence="1">
    <location>
        <begin position="258"/>
        <end position="279"/>
    </location>
</feature>
<dbReference type="Pfam" id="PF03372">
    <property type="entry name" value="Exo_endo_phos"/>
    <property type="match status" value="1"/>
</dbReference>
<dbReference type="Gene3D" id="3.60.10.10">
    <property type="entry name" value="Endonuclease/exonuclease/phosphatase"/>
    <property type="match status" value="1"/>
</dbReference>
<name>A0A7G2FMY9_ARATH</name>
<evidence type="ECO:0000259" key="3">
    <source>
        <dbReference type="Pfam" id="PF14111"/>
    </source>
</evidence>
<dbReference type="InterPro" id="IPR040256">
    <property type="entry name" value="At4g02000-like"/>
</dbReference>
<dbReference type="GO" id="GO:0003676">
    <property type="term" value="F:nucleic acid binding"/>
    <property type="evidence" value="ECO:0007669"/>
    <property type="project" value="InterPro"/>
</dbReference>
<feature type="region of interest" description="Disordered" evidence="1">
    <location>
        <begin position="164"/>
        <end position="209"/>
    </location>
</feature>
<dbReference type="Proteomes" id="UP000516314">
    <property type="component" value="Chromosome 5"/>
</dbReference>
<accession>A0A7G2FMY9</accession>
<dbReference type="GO" id="GO:0008270">
    <property type="term" value="F:zinc ion binding"/>
    <property type="evidence" value="ECO:0007669"/>
    <property type="project" value="InterPro"/>
</dbReference>
<dbReference type="InterPro" id="IPR036691">
    <property type="entry name" value="Endo/exonu/phosph_ase_sf"/>
</dbReference>
<dbReference type="SUPFAM" id="SSF57756">
    <property type="entry name" value="Retrovirus zinc finger-like domains"/>
    <property type="match status" value="1"/>
</dbReference>
<dbReference type="EMBL" id="LR881470">
    <property type="protein sequence ID" value="CAD5335072.1"/>
    <property type="molecule type" value="Genomic_DNA"/>
</dbReference>
<reference evidence="4 5" key="1">
    <citation type="submission" date="2020-09" db="EMBL/GenBank/DDBJ databases">
        <authorList>
            <person name="Ashkenazy H."/>
        </authorList>
    </citation>
    <scope>NUCLEOTIDE SEQUENCE [LARGE SCALE GENOMIC DNA]</scope>
    <source>
        <strain evidence="5">cv. Cdm-0</strain>
    </source>
</reference>
<feature type="region of interest" description="Disordered" evidence="1">
    <location>
        <begin position="240"/>
        <end position="292"/>
    </location>
</feature>
<protein>
    <submittedName>
        <fullName evidence="4">(thale cress) hypothetical protein</fullName>
    </submittedName>
</protein>
<evidence type="ECO:0000313" key="4">
    <source>
        <dbReference type="EMBL" id="CAD5335072.1"/>
    </source>
</evidence>
<dbReference type="GO" id="GO:0003824">
    <property type="term" value="F:catalytic activity"/>
    <property type="evidence" value="ECO:0007669"/>
    <property type="project" value="InterPro"/>
</dbReference>
<sequence length="685" mass="76485">MEGNSFLFRIPNSLTRSRILTQRLWQIEGQTMFVAKWVPGVVPSKPELSSAPIWLELRNVPLQFFHEEGLERIVSLVGHPKCLHSSTASKTSLEVAKVLTIIDPRKPLPEAVNVQFDSGEVCRILVSSPWLPPVCLHCKEIGHSLRHCKAAPILCKDCSSTAHSVESCPKKQGSGAKKRRNQRSRRRSRTPASVLLDVKPESSKQGSVGREWKIKAGASLVIDKGKQIVGLLDPPSSSVSPAVEANNLIPDPPSPLLSAGVVSRTTSSAVSSPPSTDVSETAEDSSDILSSDSEEERFTKVFYKPIFGGVIETHVKQPKNQKFISELLPGWSFEENYSFSELGKIWVVWDPSVNVVIIAKSLQMITCDVLLPGASARVIISIVYAANEEVTRKELWKEIVDLGRNLGIVNKPWLMLGDFNQVLLPQEHSNPPSLNIDRRMRDFGSCLSEMELSDLVFKGNSFTWWNKSSIRPIAKKLDRILANDSWCNLYPSSHGLFGNLDFSDHVSCGVVLEANGISAKRPFKFFNFLLKNEDFLNVVMDNWFSTNVVGSSMYRVSKKLKAMKKPIKDFSRLNYSGIELRTKEAHELLIACQNLTLANPSVSNAALELEAQRKWVLLSCAEESFFHQRSRVSWFAEGDSNTHYFHRMVDSRKSFNTINSLVDSNGLLIDSQQGILDHCMLSRPV</sequence>
<dbReference type="InterPro" id="IPR025558">
    <property type="entry name" value="DUF4283"/>
</dbReference>
<evidence type="ECO:0000313" key="5">
    <source>
        <dbReference type="Proteomes" id="UP000516314"/>
    </source>
</evidence>
<feature type="domain" description="DUF4283" evidence="3">
    <location>
        <begin position="1"/>
        <end position="44"/>
    </location>
</feature>
<dbReference type="PANTHER" id="PTHR31286:SF55">
    <property type="entry name" value="DUF4283 DOMAIN-CONTAINING PROTEIN"/>
    <property type="match status" value="1"/>
</dbReference>
<feature type="domain" description="Endonuclease/exonuclease/phosphatase" evidence="2">
    <location>
        <begin position="342"/>
        <end position="505"/>
    </location>
</feature>
<dbReference type="PANTHER" id="PTHR31286">
    <property type="entry name" value="GLYCINE-RICH CELL WALL STRUCTURAL PROTEIN 1.8-LIKE"/>
    <property type="match status" value="1"/>
</dbReference>
<organism evidence="4 5">
    <name type="scientific">Arabidopsis thaliana</name>
    <name type="common">Mouse-ear cress</name>
    <dbReference type="NCBI Taxonomy" id="3702"/>
    <lineage>
        <taxon>Eukaryota</taxon>
        <taxon>Viridiplantae</taxon>
        <taxon>Streptophyta</taxon>
        <taxon>Embryophyta</taxon>
        <taxon>Tracheophyta</taxon>
        <taxon>Spermatophyta</taxon>
        <taxon>Magnoliopsida</taxon>
        <taxon>eudicotyledons</taxon>
        <taxon>Gunneridae</taxon>
        <taxon>Pentapetalae</taxon>
        <taxon>rosids</taxon>
        <taxon>malvids</taxon>
        <taxon>Brassicales</taxon>
        <taxon>Brassicaceae</taxon>
        <taxon>Camelineae</taxon>
        <taxon>Arabidopsis</taxon>
    </lineage>
</organism>
<dbReference type="AlphaFoldDB" id="A0A7G2FMY9"/>